<dbReference type="Proteomes" id="UP000325286">
    <property type="component" value="Chromosome"/>
</dbReference>
<dbReference type="Pfam" id="PF13360">
    <property type="entry name" value="PQQ_2"/>
    <property type="match status" value="1"/>
</dbReference>
<dbReference type="PANTHER" id="PTHR34512">
    <property type="entry name" value="CELL SURFACE PROTEIN"/>
    <property type="match status" value="1"/>
</dbReference>
<dbReference type="RefSeq" id="WP_210421353.1">
    <property type="nucleotide sequence ID" value="NZ_CP042914.1"/>
</dbReference>
<keyword evidence="1" id="KW-0732">Signal</keyword>
<evidence type="ECO:0000313" key="3">
    <source>
        <dbReference type="EMBL" id="QEG38354.1"/>
    </source>
</evidence>
<keyword evidence="4" id="KW-1185">Reference proteome</keyword>
<feature type="chain" id="PRO_5023051093" evidence="1">
    <location>
        <begin position="25"/>
        <end position="420"/>
    </location>
</feature>
<protein>
    <submittedName>
        <fullName evidence="3">Outer membrane biogenesis protein BamB</fullName>
    </submittedName>
</protein>
<dbReference type="InterPro" id="IPR018391">
    <property type="entry name" value="PQQ_b-propeller_rpt"/>
</dbReference>
<reference evidence="3 4" key="1">
    <citation type="submission" date="2019-08" db="EMBL/GenBank/DDBJ databases">
        <title>Deep-cultivation of Planctomycetes and their phenomic and genomic characterization uncovers novel biology.</title>
        <authorList>
            <person name="Wiegand S."/>
            <person name="Jogler M."/>
            <person name="Boedeker C."/>
            <person name="Pinto D."/>
            <person name="Vollmers J."/>
            <person name="Rivas-Marin E."/>
            <person name="Kohn T."/>
            <person name="Peeters S.H."/>
            <person name="Heuer A."/>
            <person name="Rast P."/>
            <person name="Oberbeckmann S."/>
            <person name="Bunk B."/>
            <person name="Jeske O."/>
            <person name="Meyerdierks A."/>
            <person name="Storesund J.E."/>
            <person name="Kallscheuer N."/>
            <person name="Luecker S."/>
            <person name="Lage O.M."/>
            <person name="Pohl T."/>
            <person name="Merkel B.J."/>
            <person name="Hornburger P."/>
            <person name="Mueller R.-W."/>
            <person name="Bruemmer F."/>
            <person name="Labrenz M."/>
            <person name="Spormann A.M."/>
            <person name="Op den Camp H."/>
            <person name="Overmann J."/>
            <person name="Amann R."/>
            <person name="Jetten M.S.M."/>
            <person name="Mascher T."/>
            <person name="Medema M.H."/>
            <person name="Devos D.P."/>
            <person name="Kaster A.-K."/>
            <person name="Ovreas L."/>
            <person name="Rohde M."/>
            <person name="Galperin M.Y."/>
            <person name="Jogler C."/>
        </authorList>
    </citation>
    <scope>NUCLEOTIDE SEQUENCE [LARGE SCALE GENOMIC DNA]</scope>
    <source>
        <strain evidence="3 4">UC8</strain>
    </source>
</reference>
<evidence type="ECO:0000313" key="4">
    <source>
        <dbReference type="Proteomes" id="UP000325286"/>
    </source>
</evidence>
<dbReference type="EMBL" id="CP042914">
    <property type="protein sequence ID" value="QEG38354.1"/>
    <property type="molecule type" value="Genomic_DNA"/>
</dbReference>
<feature type="signal peptide" evidence="1">
    <location>
        <begin position="1"/>
        <end position="24"/>
    </location>
</feature>
<dbReference type="InterPro" id="IPR015943">
    <property type="entry name" value="WD40/YVTN_repeat-like_dom_sf"/>
</dbReference>
<dbReference type="SMART" id="SM00564">
    <property type="entry name" value="PQQ"/>
    <property type="match status" value="3"/>
</dbReference>
<feature type="domain" description="Pyrrolo-quinoline quinone repeat" evidence="2">
    <location>
        <begin position="87"/>
        <end position="343"/>
    </location>
</feature>
<name>A0A5B9QHN6_9BACT</name>
<dbReference type="AlphaFoldDB" id="A0A5B9QHN6"/>
<evidence type="ECO:0000256" key="1">
    <source>
        <dbReference type="SAM" id="SignalP"/>
    </source>
</evidence>
<dbReference type="PANTHER" id="PTHR34512:SF30">
    <property type="entry name" value="OUTER MEMBRANE PROTEIN ASSEMBLY FACTOR BAMB"/>
    <property type="match status" value="1"/>
</dbReference>
<proteinExistence type="predicted"/>
<dbReference type="InterPro" id="IPR002372">
    <property type="entry name" value="PQQ_rpt_dom"/>
</dbReference>
<dbReference type="KEGG" id="rul:UC8_03110"/>
<sequence precursor="true">MCCLIFRTGLLVWTALLLSPEPLAGEDWYRYRGPRLNGISEETVAAAAWVPEGPPVAWTREVGTGFSSVSLRDGRLYTMGNSDDVDTVWCLDAGSGQTIWKHAYDSPTDPNEFEGGPTSTPTVDGDAVYTLSRQGELFCFDAAAGEVRWQINIADQTDVRIPTWGFAGSPLICGDTLIVNVGDAGAAVNKHTGESLWSSADKDAGYATPVPIDTPQGQAVIIGSGRSYVCVDVANGQLRWRQRWLTTFGCNAADAIVSGNEVLLSSAYNRGAALLQLDHSDAPSNSDAAPSSEVTVLWKHKDLQNQLGTSVLLDGYVYGIHGNLASGGQLRCIDWKTGEVQWSDDSLRYGAIAATATQLIVLSDRGELRILPASPRQQPPTHRAVVLDDKCWTTPVLSNQRLYCRGASGTLICLDLSQVQ</sequence>
<organism evidence="3 4">
    <name type="scientific">Roseimaritima ulvae</name>
    <dbReference type="NCBI Taxonomy" id="980254"/>
    <lineage>
        <taxon>Bacteria</taxon>
        <taxon>Pseudomonadati</taxon>
        <taxon>Planctomycetota</taxon>
        <taxon>Planctomycetia</taxon>
        <taxon>Pirellulales</taxon>
        <taxon>Pirellulaceae</taxon>
        <taxon>Roseimaritima</taxon>
    </lineage>
</organism>
<dbReference type="InterPro" id="IPR011047">
    <property type="entry name" value="Quinoprotein_ADH-like_sf"/>
</dbReference>
<accession>A0A5B9QHN6</accession>
<dbReference type="SUPFAM" id="SSF50998">
    <property type="entry name" value="Quinoprotein alcohol dehydrogenase-like"/>
    <property type="match status" value="1"/>
</dbReference>
<evidence type="ECO:0000259" key="2">
    <source>
        <dbReference type="Pfam" id="PF13360"/>
    </source>
</evidence>
<gene>
    <name evidence="3" type="ORF">UC8_03110</name>
</gene>
<dbReference type="Gene3D" id="2.130.10.10">
    <property type="entry name" value="YVTN repeat-like/Quinoprotein amine dehydrogenase"/>
    <property type="match status" value="2"/>
</dbReference>